<evidence type="ECO:0000313" key="1">
    <source>
        <dbReference type="EMBL" id="GJS84978.1"/>
    </source>
</evidence>
<proteinExistence type="predicted"/>
<dbReference type="EMBL" id="BQNB010011015">
    <property type="protein sequence ID" value="GJS84978.1"/>
    <property type="molecule type" value="Genomic_DNA"/>
</dbReference>
<evidence type="ECO:0000313" key="2">
    <source>
        <dbReference type="Proteomes" id="UP001151760"/>
    </source>
</evidence>
<gene>
    <name evidence="1" type="ORF">Tco_0751519</name>
</gene>
<reference evidence="1" key="1">
    <citation type="journal article" date="2022" name="Int. J. Mol. Sci.">
        <title>Draft Genome of Tanacetum Coccineum: Genomic Comparison of Closely Related Tanacetum-Family Plants.</title>
        <authorList>
            <person name="Yamashiro T."/>
            <person name="Shiraishi A."/>
            <person name="Nakayama K."/>
            <person name="Satake H."/>
        </authorList>
    </citation>
    <scope>NUCLEOTIDE SEQUENCE</scope>
</reference>
<name>A0ABQ4Z7S2_9ASTR</name>
<keyword evidence="2" id="KW-1185">Reference proteome</keyword>
<organism evidence="1 2">
    <name type="scientific">Tanacetum coccineum</name>
    <dbReference type="NCBI Taxonomy" id="301880"/>
    <lineage>
        <taxon>Eukaryota</taxon>
        <taxon>Viridiplantae</taxon>
        <taxon>Streptophyta</taxon>
        <taxon>Embryophyta</taxon>
        <taxon>Tracheophyta</taxon>
        <taxon>Spermatophyta</taxon>
        <taxon>Magnoliopsida</taxon>
        <taxon>eudicotyledons</taxon>
        <taxon>Gunneridae</taxon>
        <taxon>Pentapetalae</taxon>
        <taxon>asterids</taxon>
        <taxon>campanulids</taxon>
        <taxon>Asterales</taxon>
        <taxon>Asteraceae</taxon>
        <taxon>Asteroideae</taxon>
        <taxon>Anthemideae</taxon>
        <taxon>Anthemidinae</taxon>
        <taxon>Tanacetum</taxon>
    </lineage>
</organism>
<reference evidence="1" key="2">
    <citation type="submission" date="2022-01" db="EMBL/GenBank/DDBJ databases">
        <authorList>
            <person name="Yamashiro T."/>
            <person name="Shiraishi A."/>
            <person name="Satake H."/>
            <person name="Nakayama K."/>
        </authorList>
    </citation>
    <scope>NUCLEOTIDE SEQUENCE</scope>
</reference>
<sequence>MVSGIKGSEFSFTPSTGWVNLVPVMNKAIWGVVMDVENVEEWVVWVKPKAFYAQPMVFEEDDQKLGSVEWGWKKILLPYGKRPRTPLREGLTSSFCLKGSETKNEGFYIKVKGVGLGIRLLGGGKTGLDGLYFYTTDIGYGWGDAFATK</sequence>
<accession>A0ABQ4Z7S2</accession>
<comment type="caution">
    <text evidence="1">The sequence shown here is derived from an EMBL/GenBank/DDBJ whole genome shotgun (WGS) entry which is preliminary data.</text>
</comment>
<protein>
    <submittedName>
        <fullName evidence="1">Uncharacterized protein</fullName>
    </submittedName>
</protein>
<dbReference type="Proteomes" id="UP001151760">
    <property type="component" value="Unassembled WGS sequence"/>
</dbReference>